<dbReference type="PANTHER" id="PTHR46098:SF1">
    <property type="entry name" value="TRNA (CYTOSINE(38)-C(5))-METHYLTRANSFERASE"/>
    <property type="match status" value="1"/>
</dbReference>
<dbReference type="PRINTS" id="PR00105">
    <property type="entry name" value="C5METTRFRASE"/>
</dbReference>
<dbReference type="AlphaFoldDB" id="A0A4W5M254"/>
<dbReference type="InterPro" id="IPR050750">
    <property type="entry name" value="C5-MTase"/>
</dbReference>
<dbReference type="NCBIfam" id="TIGR00675">
    <property type="entry name" value="dcm"/>
    <property type="match status" value="1"/>
</dbReference>
<evidence type="ECO:0000313" key="10">
    <source>
        <dbReference type="Proteomes" id="UP000314982"/>
    </source>
</evidence>
<dbReference type="InterPro" id="IPR001525">
    <property type="entry name" value="C5_MeTfrase"/>
</dbReference>
<keyword evidence="1 7" id="KW-0489">Methyltransferase</keyword>
<evidence type="ECO:0000256" key="1">
    <source>
        <dbReference type="ARBA" id="ARBA00022603"/>
    </source>
</evidence>
<dbReference type="InterPro" id="IPR031303">
    <property type="entry name" value="C5_meth_CS"/>
</dbReference>
<dbReference type="GO" id="GO:0008168">
    <property type="term" value="F:methyltransferase activity"/>
    <property type="evidence" value="ECO:0007669"/>
    <property type="project" value="UniProtKB-KW"/>
</dbReference>
<reference evidence="10" key="1">
    <citation type="submission" date="2018-06" db="EMBL/GenBank/DDBJ databases">
        <title>Genome assembly of Danube salmon.</title>
        <authorList>
            <person name="Macqueen D.J."/>
            <person name="Gundappa M.K."/>
        </authorList>
    </citation>
    <scope>NUCLEOTIDE SEQUENCE [LARGE SCALE GENOMIC DNA]</scope>
</reference>
<evidence type="ECO:0000256" key="2">
    <source>
        <dbReference type="ARBA" id="ARBA00022679"/>
    </source>
</evidence>
<comment type="similarity">
    <text evidence="7 8">Belongs to the class I-like SAM-binding methyltransferase superfamily. C5-methyltransferase family.</text>
</comment>
<reference evidence="9" key="3">
    <citation type="submission" date="2025-09" db="UniProtKB">
        <authorList>
            <consortium name="Ensembl"/>
        </authorList>
    </citation>
    <scope>IDENTIFICATION</scope>
</reference>
<dbReference type="Proteomes" id="UP000314982">
    <property type="component" value="Unassembled WGS sequence"/>
</dbReference>
<organism evidence="9 10">
    <name type="scientific">Hucho hucho</name>
    <name type="common">huchen</name>
    <dbReference type="NCBI Taxonomy" id="62062"/>
    <lineage>
        <taxon>Eukaryota</taxon>
        <taxon>Metazoa</taxon>
        <taxon>Chordata</taxon>
        <taxon>Craniata</taxon>
        <taxon>Vertebrata</taxon>
        <taxon>Euteleostomi</taxon>
        <taxon>Actinopterygii</taxon>
        <taxon>Neopterygii</taxon>
        <taxon>Teleostei</taxon>
        <taxon>Protacanthopterygii</taxon>
        <taxon>Salmoniformes</taxon>
        <taxon>Salmonidae</taxon>
        <taxon>Salmoninae</taxon>
        <taxon>Hucho</taxon>
    </lineage>
</organism>
<evidence type="ECO:0000256" key="7">
    <source>
        <dbReference type="PROSITE-ProRule" id="PRU01016"/>
    </source>
</evidence>
<dbReference type="Gene3D" id="3.40.50.150">
    <property type="entry name" value="Vaccinia Virus protein VP39"/>
    <property type="match status" value="1"/>
</dbReference>
<dbReference type="EC" id="2.1.1.204" evidence="4"/>
<evidence type="ECO:0000256" key="5">
    <source>
        <dbReference type="ARBA" id="ARBA00039681"/>
    </source>
</evidence>
<dbReference type="GeneTree" id="ENSGT00390000016416"/>
<protein>
    <recommendedName>
        <fullName evidence="5">tRNA (cytosine(38)-C(5))-methyltransferase</fullName>
        <ecNumber evidence="4">2.1.1.204</ecNumber>
    </recommendedName>
    <alternativeName>
        <fullName evidence="6">DNA (cytosine-5)-methyltransferase-like protein 2</fullName>
    </alternativeName>
</protein>
<evidence type="ECO:0000256" key="6">
    <source>
        <dbReference type="ARBA" id="ARBA00042810"/>
    </source>
</evidence>
<dbReference type="InterPro" id="IPR029063">
    <property type="entry name" value="SAM-dependent_MTases_sf"/>
</dbReference>
<sequence length="373" mass="42340">MENLRVLELYSGIGGMHYALTESGVAAKVVAAVDVNNTANEIYKHNFPNTPLLPKTIEGMTLDDFNKLAFDMILMSPPCQPFTRIGLQGDISDPRTKSFLYILDLLPRLIKLPRFILLENVKGFETSSARDSLVKTLKECGYSYQELMVSPTCLGMPNSRLRYFMIAKAPPGSFSFHTTSEIQEGFPHPAHKVLLEPKEDHKEDEGGILFKLERAQDAERKSSQNRDQSLRQIRVYLEDQGEGEMEQYLLPPKTLLRYALLMDIVRPTCRRSVCFTKGYGHYVEGTGSVLQSCMETDMEAAFKSPEHLSDEEKLQQLSKLKLRYFSPREIANLMGFPKHFTIPKNISTKQQYRVLGNSLNVHVVARLIELLVS</sequence>
<dbReference type="PANTHER" id="PTHR46098">
    <property type="entry name" value="TRNA (CYTOSINE(38)-C(5))-METHYLTRANSFERASE"/>
    <property type="match status" value="1"/>
</dbReference>
<dbReference type="SUPFAM" id="SSF53335">
    <property type="entry name" value="S-adenosyl-L-methionine-dependent methyltransferases"/>
    <property type="match status" value="1"/>
</dbReference>
<name>A0A4W5M254_9TELE</name>
<evidence type="ECO:0000256" key="3">
    <source>
        <dbReference type="ARBA" id="ARBA00022691"/>
    </source>
</evidence>
<dbReference type="SMR" id="A0A4W5M254"/>
<accession>A0A4W5M254</accession>
<dbReference type="Gene3D" id="3.90.120.10">
    <property type="entry name" value="DNA Methylase, subunit A, domain 2"/>
    <property type="match status" value="1"/>
</dbReference>
<keyword evidence="3 7" id="KW-0949">S-adenosyl-L-methionine</keyword>
<proteinExistence type="inferred from homology"/>
<evidence type="ECO:0000256" key="4">
    <source>
        <dbReference type="ARBA" id="ARBA00039081"/>
    </source>
</evidence>
<dbReference type="PROSITE" id="PS00095">
    <property type="entry name" value="C5_MTASE_2"/>
    <property type="match status" value="1"/>
</dbReference>
<evidence type="ECO:0000256" key="8">
    <source>
        <dbReference type="RuleBase" id="RU000416"/>
    </source>
</evidence>
<reference evidence="9" key="2">
    <citation type="submission" date="2025-08" db="UniProtKB">
        <authorList>
            <consortium name="Ensembl"/>
        </authorList>
    </citation>
    <scope>IDENTIFICATION</scope>
</reference>
<dbReference type="GO" id="GO:0005634">
    <property type="term" value="C:nucleus"/>
    <property type="evidence" value="ECO:0007669"/>
    <property type="project" value="TreeGrafter"/>
</dbReference>
<feature type="active site" evidence="7">
    <location>
        <position position="79"/>
    </location>
</feature>
<dbReference type="PROSITE" id="PS51679">
    <property type="entry name" value="SAM_MT_C5"/>
    <property type="match status" value="1"/>
</dbReference>
<dbReference type="Ensembl" id="ENSHHUT00000033752.1">
    <property type="protein sequence ID" value="ENSHHUP00000032422.1"/>
    <property type="gene ID" value="ENSHHUG00000020555.1"/>
</dbReference>
<keyword evidence="2 7" id="KW-0808">Transferase</keyword>
<evidence type="ECO:0000313" key="9">
    <source>
        <dbReference type="Ensembl" id="ENSHHUP00000032422.1"/>
    </source>
</evidence>
<dbReference type="GO" id="GO:0032259">
    <property type="term" value="P:methylation"/>
    <property type="evidence" value="ECO:0007669"/>
    <property type="project" value="UniProtKB-KW"/>
</dbReference>
<dbReference type="Pfam" id="PF00145">
    <property type="entry name" value="DNA_methylase"/>
    <property type="match status" value="1"/>
</dbReference>
<keyword evidence="10" id="KW-1185">Reference proteome</keyword>